<feature type="region of interest" description="Disordered" evidence="1">
    <location>
        <begin position="23"/>
        <end position="44"/>
    </location>
</feature>
<reference evidence="2 3" key="1">
    <citation type="submission" date="2020-08" db="EMBL/GenBank/DDBJ databases">
        <title>Whole genome shotgun sequence of Actinoplanes ianthinogenes NBRC 13996.</title>
        <authorList>
            <person name="Komaki H."/>
            <person name="Tamura T."/>
        </authorList>
    </citation>
    <scope>NUCLEOTIDE SEQUENCE [LARGE SCALE GENOMIC DNA]</scope>
    <source>
        <strain evidence="2 3">NBRC 13996</strain>
    </source>
</reference>
<sequence length="105" mass="11329">MRETARDLGRLDPPPGPFAVVCDKQHGGLGHRGPRLDEGLDARPAPDELRKVVEIGLVNPSPSGSDRSRAPSKPSHFRSPSSQVPQGYDEVTCLGAPARIERVQK</sequence>
<evidence type="ECO:0000256" key="1">
    <source>
        <dbReference type="SAM" id="MobiDB-lite"/>
    </source>
</evidence>
<dbReference type="Proteomes" id="UP000676967">
    <property type="component" value="Chromosome"/>
</dbReference>
<proteinExistence type="predicted"/>
<dbReference type="EMBL" id="AP023356">
    <property type="protein sequence ID" value="BCJ45217.1"/>
    <property type="molecule type" value="Genomic_DNA"/>
</dbReference>
<feature type="region of interest" description="Disordered" evidence="1">
    <location>
        <begin position="56"/>
        <end position="89"/>
    </location>
</feature>
<protein>
    <submittedName>
        <fullName evidence="2">Uncharacterized protein</fullName>
    </submittedName>
</protein>
<evidence type="ECO:0000313" key="2">
    <source>
        <dbReference type="EMBL" id="BCJ45217.1"/>
    </source>
</evidence>
<accession>A0ABM7M0V0</accession>
<feature type="compositionally biased region" description="Basic and acidic residues" evidence="1">
    <location>
        <begin position="34"/>
        <end position="44"/>
    </location>
</feature>
<organism evidence="2 3">
    <name type="scientific">Actinoplanes ianthinogenes</name>
    <dbReference type="NCBI Taxonomy" id="122358"/>
    <lineage>
        <taxon>Bacteria</taxon>
        <taxon>Bacillati</taxon>
        <taxon>Actinomycetota</taxon>
        <taxon>Actinomycetes</taxon>
        <taxon>Micromonosporales</taxon>
        <taxon>Micromonosporaceae</taxon>
        <taxon>Actinoplanes</taxon>
    </lineage>
</organism>
<name>A0ABM7M0V0_9ACTN</name>
<keyword evidence="3" id="KW-1185">Reference proteome</keyword>
<gene>
    <name evidence="2" type="ORF">Aiant_58740</name>
</gene>
<evidence type="ECO:0000313" key="3">
    <source>
        <dbReference type="Proteomes" id="UP000676967"/>
    </source>
</evidence>